<proteinExistence type="inferred from homology"/>
<sequence>MTVGRHDATGHAMTPVPHGPFHGLSAFPLTPLRDDVLDAPALRGLVGRLAPAPAAEGADIGPALVDSIGALGSTGSYAYLDREEWTTALRTILAGAGGTPVVAGVGALRTREVLARARTAEQLGAAGLLLAPVSYQPLRDSEVIGLFAAVAEAVDLPICIYDNPGTTGFRFSLDLYARLSGIPSVTGVKIPPTDGTEAQPAERLARIREAVGPDAAIGISGDAAAAAHLAAGADAWHSVVGGLFPRAARTLFDAARSGASDTAHDLEELWPLLAQHGSVRVMAAAAAELDLVADDCLPHPLRPLEEDERAEVARTVRGAGLA</sequence>
<evidence type="ECO:0000256" key="3">
    <source>
        <dbReference type="PIRNR" id="PIRNR001365"/>
    </source>
</evidence>
<dbReference type="Proteomes" id="UP001500642">
    <property type="component" value="Unassembled WGS sequence"/>
</dbReference>
<name>A0ABP8J1G8_9MICO</name>
<dbReference type="PRINTS" id="PR00146">
    <property type="entry name" value="DHPICSNTHASE"/>
</dbReference>
<evidence type="ECO:0000313" key="4">
    <source>
        <dbReference type="EMBL" id="GAA4383316.1"/>
    </source>
</evidence>
<organism evidence="4 5">
    <name type="scientific">Brevibacterium pityocampae</name>
    <dbReference type="NCBI Taxonomy" id="506594"/>
    <lineage>
        <taxon>Bacteria</taxon>
        <taxon>Bacillati</taxon>
        <taxon>Actinomycetota</taxon>
        <taxon>Actinomycetes</taxon>
        <taxon>Micrococcales</taxon>
        <taxon>Brevibacteriaceae</taxon>
        <taxon>Brevibacterium</taxon>
    </lineage>
</organism>
<dbReference type="PIRSF" id="PIRSF001365">
    <property type="entry name" value="DHDPS"/>
    <property type="match status" value="1"/>
</dbReference>
<dbReference type="PANTHER" id="PTHR12128:SF66">
    <property type="entry name" value="4-HYDROXY-2-OXOGLUTARATE ALDOLASE, MITOCHONDRIAL"/>
    <property type="match status" value="1"/>
</dbReference>
<dbReference type="EMBL" id="BAABGL010000002">
    <property type="protein sequence ID" value="GAA4383316.1"/>
    <property type="molecule type" value="Genomic_DNA"/>
</dbReference>
<accession>A0ABP8J1G8</accession>
<keyword evidence="2 3" id="KW-0456">Lyase</keyword>
<protein>
    <submittedName>
        <fullName evidence="4">Dihydrodipicolinate synthase family protein</fullName>
    </submittedName>
</protein>
<dbReference type="SUPFAM" id="SSF51569">
    <property type="entry name" value="Aldolase"/>
    <property type="match status" value="1"/>
</dbReference>
<dbReference type="SMART" id="SM01130">
    <property type="entry name" value="DHDPS"/>
    <property type="match status" value="1"/>
</dbReference>
<comment type="caution">
    <text evidence="4">The sequence shown here is derived from an EMBL/GenBank/DDBJ whole genome shotgun (WGS) entry which is preliminary data.</text>
</comment>
<dbReference type="InterPro" id="IPR013785">
    <property type="entry name" value="Aldolase_TIM"/>
</dbReference>
<evidence type="ECO:0000256" key="1">
    <source>
        <dbReference type="ARBA" id="ARBA00007592"/>
    </source>
</evidence>
<evidence type="ECO:0000313" key="5">
    <source>
        <dbReference type="Proteomes" id="UP001500642"/>
    </source>
</evidence>
<dbReference type="CDD" id="cd00408">
    <property type="entry name" value="DHDPS-like"/>
    <property type="match status" value="1"/>
</dbReference>
<dbReference type="InterPro" id="IPR002220">
    <property type="entry name" value="DapA-like"/>
</dbReference>
<gene>
    <name evidence="4" type="ORF">GCM10023167_02740</name>
</gene>
<reference evidence="5" key="1">
    <citation type="journal article" date="2019" name="Int. J. Syst. Evol. Microbiol.">
        <title>The Global Catalogue of Microorganisms (GCM) 10K type strain sequencing project: providing services to taxonomists for standard genome sequencing and annotation.</title>
        <authorList>
            <consortium name="The Broad Institute Genomics Platform"/>
            <consortium name="The Broad Institute Genome Sequencing Center for Infectious Disease"/>
            <person name="Wu L."/>
            <person name="Ma J."/>
        </authorList>
    </citation>
    <scope>NUCLEOTIDE SEQUENCE [LARGE SCALE GENOMIC DNA]</scope>
    <source>
        <strain evidence="5">JCM 17808</strain>
    </source>
</reference>
<comment type="similarity">
    <text evidence="1 3">Belongs to the DapA family.</text>
</comment>
<keyword evidence="5" id="KW-1185">Reference proteome</keyword>
<dbReference type="Pfam" id="PF00701">
    <property type="entry name" value="DHDPS"/>
    <property type="match status" value="1"/>
</dbReference>
<evidence type="ECO:0000256" key="2">
    <source>
        <dbReference type="ARBA" id="ARBA00023239"/>
    </source>
</evidence>
<dbReference type="Gene3D" id="3.20.20.70">
    <property type="entry name" value="Aldolase class I"/>
    <property type="match status" value="1"/>
</dbReference>
<dbReference type="PANTHER" id="PTHR12128">
    <property type="entry name" value="DIHYDRODIPICOLINATE SYNTHASE"/>
    <property type="match status" value="1"/>
</dbReference>